<organism evidence="2 3">
    <name type="scientific">Rhizobium freirei PRF 81</name>
    <dbReference type="NCBI Taxonomy" id="363754"/>
    <lineage>
        <taxon>Bacteria</taxon>
        <taxon>Pseudomonadati</taxon>
        <taxon>Pseudomonadota</taxon>
        <taxon>Alphaproteobacteria</taxon>
        <taxon>Hyphomicrobiales</taxon>
        <taxon>Rhizobiaceae</taxon>
        <taxon>Rhizobium/Agrobacterium group</taxon>
        <taxon>Rhizobium</taxon>
    </lineage>
</organism>
<keyword evidence="3" id="KW-1185">Reference proteome</keyword>
<dbReference type="SUPFAM" id="SSF51126">
    <property type="entry name" value="Pectin lyase-like"/>
    <property type="match status" value="1"/>
</dbReference>
<dbReference type="InterPro" id="IPR012334">
    <property type="entry name" value="Pectin_lyas_fold"/>
</dbReference>
<proteinExistence type="predicted"/>
<evidence type="ECO:0000313" key="3">
    <source>
        <dbReference type="Proteomes" id="UP000012429"/>
    </source>
</evidence>
<name>N6U776_9HYPH</name>
<dbReference type="Proteomes" id="UP000012429">
    <property type="component" value="Unassembled WGS sequence"/>
</dbReference>
<comment type="caution">
    <text evidence="2">The sequence shown here is derived from an EMBL/GenBank/DDBJ whole genome shotgun (WGS) entry which is preliminary data.</text>
</comment>
<dbReference type="Gene3D" id="2.160.20.10">
    <property type="entry name" value="Single-stranded right-handed beta-helix, Pectin lyase-like"/>
    <property type="match status" value="1"/>
</dbReference>
<dbReference type="OrthoDB" id="8404870at2"/>
<feature type="chain" id="PRO_5004125954" description="Pectate lyase superfamily protein domain-containing protein" evidence="1">
    <location>
        <begin position="21"/>
        <end position="729"/>
    </location>
</feature>
<sequence>MKFISRLIALAMLLPTIAFAQSSPNLSYGQVPTAGQWNGYFASKQDYLGYTPLNQAGGTMLGKLTTAASTTQSAGFSFLQGVAPASPNNGDIWLTSTGLYYQAGNITFGPIGAGTITGPATTAVGNIAKWGNTSGTALIDGGALGTAAGQNTGTSGPNVPLLNGTNTWSAPQSFSSVTVGGVTQVFPTSGNIVGGPATSNVGDLACWANGTGSLLTGCQYLNGLPNAVSRTITSRLQDVKDAGDWGVSTANADNSTQLNQAISDISAAGGGTLRLPNGVVFAQNVVIKNGVYLRGGGMNTTFIKQKNGANASTVIADGNGSLFGTIPANPIGQGTHDFGLFDLTIDGNMANNTTTAGNSCFSFWGYREIIQNVGIDNCPGTAWKSEWTDANTAMEGYVNNLTIDTCSYDGMDFGGPHDSRHSNIIVKDCGRAASNTYSGVRTYGAAGGANSFAEWSNLHPWVSTLPAAGYKYALFVDTGGTGNFIQSQFEGAISNAVRLQGYAGGTVINDSMIFAIATGPLISICSAQNLITNVNLSNTLQASPVGVVFDNSGACNPSSNTISMVENNLTGGAINFAQSGGLNQVSVRGYQSSGSAVLGTYFSELLLDSAVAPLGNIYFSNGVTLSNSTQKPAVASGFCTSPTINGNNVAGFILGVGTGCSTGTGTITLPAAPTVWQCAASDLATSGAYTVKQTAFSTTSATFANFAQSTGAAANFNSSSFIEISCRAY</sequence>
<dbReference type="RefSeq" id="WP_004121286.1">
    <property type="nucleotide sequence ID" value="NZ_AQHN01000072.1"/>
</dbReference>
<dbReference type="AlphaFoldDB" id="N6U776"/>
<dbReference type="EMBL" id="AQHN01000072">
    <property type="protein sequence ID" value="ENN86088.1"/>
    <property type="molecule type" value="Genomic_DNA"/>
</dbReference>
<keyword evidence="1" id="KW-0732">Signal</keyword>
<dbReference type="STRING" id="363754.RHSP_82554"/>
<accession>N6U776</accession>
<dbReference type="PATRIC" id="fig|363754.4.peg.4042"/>
<protein>
    <recommendedName>
        <fullName evidence="4">Pectate lyase superfamily protein domain-containing protein</fullName>
    </recommendedName>
</protein>
<gene>
    <name evidence="2" type="ORF">RHSP_82554</name>
</gene>
<feature type="signal peptide" evidence="1">
    <location>
        <begin position="1"/>
        <end position="20"/>
    </location>
</feature>
<dbReference type="InterPro" id="IPR011050">
    <property type="entry name" value="Pectin_lyase_fold/virulence"/>
</dbReference>
<evidence type="ECO:0000256" key="1">
    <source>
        <dbReference type="SAM" id="SignalP"/>
    </source>
</evidence>
<evidence type="ECO:0000313" key="2">
    <source>
        <dbReference type="EMBL" id="ENN86088.1"/>
    </source>
</evidence>
<reference evidence="2 3" key="1">
    <citation type="journal article" date="2012" name="BMC Genomics">
        <title>Genomic basis of broad host range and environmental adaptability of Rhizobium tropici CIAT 899 and Rhizobium sp. PRF 81 which are used in inoculants for common bean (Phaseolus vulgaris L.).</title>
        <authorList>
            <person name="Ormeno-Orrillo E."/>
            <person name="Menna P."/>
            <person name="Almeida L.G."/>
            <person name="Ollero F.J."/>
            <person name="Nicolas M.F."/>
            <person name="Pains Rodrigues E."/>
            <person name="Shigueyoshi Nakatani A."/>
            <person name="Silva Batista J.S."/>
            <person name="Oliveira Chueire L.M."/>
            <person name="Souza R.C."/>
            <person name="Ribeiro Vasconcelos A.T."/>
            <person name="Megias M."/>
            <person name="Hungria M."/>
            <person name="Martinez-Romero E."/>
        </authorList>
    </citation>
    <scope>NUCLEOTIDE SEQUENCE [LARGE SCALE GENOMIC DNA]</scope>
    <source>
        <strain evidence="2 3">PRF 81</strain>
    </source>
</reference>
<evidence type="ECO:0008006" key="4">
    <source>
        <dbReference type="Google" id="ProtNLM"/>
    </source>
</evidence>